<name>A0A2S0WBX7_9CORY</name>
<dbReference type="OrthoDB" id="5503950at2"/>
<dbReference type="CDD" id="cd01823">
    <property type="entry name" value="SEST_like"/>
    <property type="match status" value="1"/>
</dbReference>
<dbReference type="InterPro" id="IPR013830">
    <property type="entry name" value="SGNH_hydro"/>
</dbReference>
<dbReference type="RefSeq" id="WP_108403178.1">
    <property type="nucleotide sequence ID" value="NZ_CP026948.1"/>
</dbReference>
<dbReference type="GO" id="GO:0004806">
    <property type="term" value="F:triacylglycerol lipase activity"/>
    <property type="evidence" value="ECO:0007669"/>
    <property type="project" value="TreeGrafter"/>
</dbReference>
<dbReference type="AlphaFoldDB" id="A0A2S0WBX7"/>
<keyword evidence="2" id="KW-1185">Reference proteome</keyword>
<dbReference type="EMBL" id="CP026948">
    <property type="protein sequence ID" value="AWB83182.1"/>
    <property type="molecule type" value="Genomic_DNA"/>
</dbReference>
<dbReference type="GO" id="GO:0019433">
    <property type="term" value="P:triglyceride catabolic process"/>
    <property type="evidence" value="ECO:0007669"/>
    <property type="project" value="TreeGrafter"/>
</dbReference>
<dbReference type="SUPFAM" id="SSF52266">
    <property type="entry name" value="SGNH hydrolase"/>
    <property type="match status" value="1"/>
</dbReference>
<dbReference type="InterPro" id="IPR037460">
    <property type="entry name" value="SEST-like"/>
</dbReference>
<reference evidence="2" key="1">
    <citation type="submission" date="2018-01" db="EMBL/GenBank/DDBJ databases">
        <authorList>
            <person name="Li J."/>
        </authorList>
    </citation>
    <scope>NUCLEOTIDE SEQUENCE [LARGE SCALE GENOMIC DNA]</scope>
    <source>
        <strain evidence="2">2184</strain>
    </source>
</reference>
<protein>
    <submittedName>
        <fullName evidence="1">Uncharacterized protein</fullName>
    </submittedName>
</protein>
<dbReference type="PANTHER" id="PTHR37981:SF1">
    <property type="entry name" value="SGNH HYDROLASE-TYPE ESTERASE DOMAIN-CONTAINING PROTEIN"/>
    <property type="match status" value="1"/>
</dbReference>
<dbReference type="Proteomes" id="UP000244754">
    <property type="component" value="Chromosome"/>
</dbReference>
<proteinExistence type="predicted"/>
<dbReference type="Pfam" id="PF13472">
    <property type="entry name" value="Lipase_GDSL_2"/>
    <property type="match status" value="1"/>
</dbReference>
<dbReference type="Gene3D" id="3.40.50.1110">
    <property type="entry name" value="SGNH hydrolase"/>
    <property type="match status" value="1"/>
</dbReference>
<dbReference type="PROSITE" id="PS51318">
    <property type="entry name" value="TAT"/>
    <property type="match status" value="1"/>
</dbReference>
<dbReference type="PANTHER" id="PTHR37981">
    <property type="entry name" value="LIPASE 2"/>
    <property type="match status" value="1"/>
</dbReference>
<dbReference type="InterPro" id="IPR036514">
    <property type="entry name" value="SGNH_hydro_sf"/>
</dbReference>
<dbReference type="KEGG" id="clia:C3E79_00715"/>
<organism evidence="1 2">
    <name type="scientific">Corynebacterium liangguodongii</name>
    <dbReference type="NCBI Taxonomy" id="2079535"/>
    <lineage>
        <taxon>Bacteria</taxon>
        <taxon>Bacillati</taxon>
        <taxon>Actinomycetota</taxon>
        <taxon>Actinomycetes</taxon>
        <taxon>Mycobacteriales</taxon>
        <taxon>Corynebacteriaceae</taxon>
        <taxon>Corynebacterium</taxon>
    </lineage>
</organism>
<evidence type="ECO:0000313" key="1">
    <source>
        <dbReference type="EMBL" id="AWB83182.1"/>
    </source>
</evidence>
<accession>A0A2S0WBX7</accession>
<evidence type="ECO:0000313" key="2">
    <source>
        <dbReference type="Proteomes" id="UP000244754"/>
    </source>
</evidence>
<dbReference type="InterPro" id="IPR006311">
    <property type="entry name" value="TAT_signal"/>
</dbReference>
<gene>
    <name evidence="1" type="ORF">C3E79_00715</name>
</gene>
<sequence length="319" mass="34072">MKVLSRLTILAASAAAAIAGVAAAPAHAQPEPGKYHKYVAVGDSFASVGSITQFDVLDRPLCARSNDNYPRQLAARLGLSGPEQFRDESCGFARTKDYWRPQHVPLPFTNPSTQAEAITPDTDLVTVTLGGNPSTEDALAACLPAVLGFNGQPNPLSSTSSYPAGLRDSIEAMQQSSARRGITCGNGTASVAHTNRDYHDEYLAIVRDIQRRAPQAQVRVVGYFDVVGDPERTCPDLGGATLEDRLWIKNYINGLNDVGRQVAAETGTIFVEPPANPQGMCADPDVREASFLGVPDNGIPFHPNGKGQARVAEEIFKTL</sequence>